<name>A0A8W8J2C4_MAGGI</name>
<proteinExistence type="predicted"/>
<evidence type="ECO:0000256" key="1">
    <source>
        <dbReference type="ARBA" id="ARBA00004370"/>
    </source>
</evidence>
<feature type="domain" description="SEC7" evidence="4">
    <location>
        <begin position="458"/>
        <end position="654"/>
    </location>
</feature>
<dbReference type="Pfam" id="PF16213">
    <property type="entry name" value="DCB"/>
    <property type="match status" value="1"/>
</dbReference>
<feature type="compositionally biased region" description="Basic and acidic residues" evidence="3">
    <location>
        <begin position="1350"/>
        <end position="1372"/>
    </location>
</feature>
<evidence type="ECO:0000313" key="5">
    <source>
        <dbReference type="EnsemblMetazoa" id="G16759.1:cds"/>
    </source>
</evidence>
<dbReference type="InterPro" id="IPR015403">
    <property type="entry name" value="Mon2/Sec7/BIG1-like_HDS"/>
</dbReference>
<accession>A0A8W8J2C4</accession>
<organism evidence="5 6">
    <name type="scientific">Magallana gigas</name>
    <name type="common">Pacific oyster</name>
    <name type="synonym">Crassostrea gigas</name>
    <dbReference type="NCBI Taxonomy" id="29159"/>
    <lineage>
        <taxon>Eukaryota</taxon>
        <taxon>Metazoa</taxon>
        <taxon>Spiralia</taxon>
        <taxon>Lophotrochozoa</taxon>
        <taxon>Mollusca</taxon>
        <taxon>Bivalvia</taxon>
        <taxon>Autobranchia</taxon>
        <taxon>Pteriomorphia</taxon>
        <taxon>Ostreida</taxon>
        <taxon>Ostreoidea</taxon>
        <taxon>Ostreidae</taxon>
        <taxon>Magallana</taxon>
    </lineage>
</organism>
<dbReference type="Proteomes" id="UP000005408">
    <property type="component" value="Unassembled WGS sequence"/>
</dbReference>
<dbReference type="Pfam" id="PF20252">
    <property type="entry name" value="BIG2_C"/>
    <property type="match status" value="1"/>
</dbReference>
<dbReference type="Pfam" id="PF09324">
    <property type="entry name" value="Sec7-like_HDS"/>
    <property type="match status" value="1"/>
</dbReference>
<reference evidence="5" key="1">
    <citation type="submission" date="2022-08" db="UniProtKB">
        <authorList>
            <consortium name="EnsemblMetazoa"/>
        </authorList>
    </citation>
    <scope>IDENTIFICATION</scope>
    <source>
        <strain evidence="5">05x7-T-G4-1.051#20</strain>
    </source>
</reference>
<keyword evidence="6" id="KW-1185">Reference proteome</keyword>
<feature type="region of interest" description="Disordered" evidence="3">
    <location>
        <begin position="1879"/>
        <end position="1899"/>
    </location>
</feature>
<dbReference type="GO" id="GO:0032012">
    <property type="term" value="P:regulation of ARF protein signal transduction"/>
    <property type="evidence" value="ECO:0007669"/>
    <property type="project" value="InterPro"/>
</dbReference>
<feature type="compositionally biased region" description="Low complexity" evidence="3">
    <location>
        <begin position="448"/>
        <end position="462"/>
    </location>
</feature>
<feature type="region of interest" description="Disordered" evidence="3">
    <location>
        <begin position="1912"/>
        <end position="1944"/>
    </location>
</feature>
<feature type="compositionally biased region" description="Polar residues" evidence="3">
    <location>
        <begin position="1332"/>
        <end position="1349"/>
    </location>
</feature>
<feature type="compositionally biased region" description="Acidic residues" evidence="3">
    <location>
        <begin position="1918"/>
        <end position="1929"/>
    </location>
</feature>
<sequence>MEEVLSLLFKESSSKHATIKHSSKEALDLLENKGLLEVTPAHVLREKCLEPLQLALESKNKKLASEAVRGIQAIFSDDRFQSNIECEDEERWMPTQIVNTVMCTPSLPEEIQMEIMKLLLNMTFSTSWCMNAKVITKITQVYIDTYMTSTHNVRGTVKAALTQLLTSFADKLQSADTKGDVGECDVLADFNARGNTQQEGLTSDTITLLKFFTTKLEEALSCQAKISVPLLLEGVLTIITNSPLDINSNELFQETLWQSLCPTLISLLGSPKSEKTVCSQKAAHKEEIGRGSGCSLSAPTVQSNTAKTIYSIATSLVELMGTVGSMRPVLESLFHRMLLYSPPQHRLDALKAVKELLKTPNNLYNLAAPVGEKEGSERGPKNPNADISLLKLIVDSLEESCHCNESPVCITSVECVEQMLATLEQICKGEGITPGLHRNMTRFYRTVSESGLSRPGSVSSSGQEMHEEIEPNSQDTDVSHQSSEGVNNKSPQLPDSTAKGDYSHNQHRIREEIKKQYSRLGSKMEEQESQNAREFVRSLEELIPQLEQMMDITEIDEALQKFAADFCTALYNKQSQNESESHMAILNADGVYVASLSALHLCLQLSTSGHYSRKDNPCVTEREFVDSVLGSGLLLFLSPAWLTEVYHQVTKKNLLQAVSKVNSLSPLVDLIKDIDGLGSHEKGSQFLSSCCPANTGEGEESDVFEKDKFVTSGKMFARRVLSKCWDGILDVLSVLLNGKSSCGISSSLGLLLGTEGAKEESLRAQEAICTSLNGLQKAARLCCTLGLQGYCGTVFCQLASTSCVVIDAQKSPILERKSLNKTAPHRPRLVKLHASHVLSMDVVMTTGLEMGSHSSDCWKHLFRCSSFISGLEHTYFSLGQNHSNLPKLQQQESNFEPGGPDSNGYHEEPELYGVSAITAVPVAPRINITELIKQSAIESGWERSLTGGGVLNAVQSSQALCGLSQEVDRLFEEAANQLNLQSLLNFLSELCDASQQQLYGLGRQVPSERGPGGDSLLPFNALHLYRLQEVLMKVVHSDRPLLHLIHTWTIVSPHLVECAGHRDRNVSKMAVTCVHDFIVAMLSERPELPYFHVNELLCKALENMLCLEVCDGDVQDQIVCSICELVEACTADIKSGWRPLFGALRAVKIEYTANEEVNDARQRHVAAVLDVFEVYLATDNILVFANATVDCILCLLKYIRGPAEFDSSSGDDSDSGSDFVMGTTGGENLCIPALGYLKRCAQILQTMWKMPACPVFNCAKRIQTTPSHVFVDSSLPHMNMEDFIRHYHEASLHRCETCTSKPPKQTVSDGTTPTPKREPQDNHSLQDEGGTDSLNSVDSGVVTGQNDFKSSSKTDVQDKSLRDRDSVEESPGHCERCDALHLLHKQPGGATEGSLDLVSSLDAIDNSTGILHVLFLLLEGLSGAVSSCPRSYQPQTLEMLFDILRSTADIPGAKFSLFCVNSLLLPMIQSWLREGSRKLGYWDCGANNFKQCCGLCTDLVVALVQKFSGSSEEVSRSVELMLRQLYSILVECISQPTEIISRLGCSCIRHVMLSAGNFFTEEMWQISGVAMETALDVSTFHLRQLMLLFHVDSNNFYGDIAQVKVAMRRDSSPQETRRLRHLAHQVFLLDNQMSAHQQTDDVEEDKSFVFLLYKPGEDHSLNPEDILLRLPFRNVVVGLLANQLLLQTIGSVLLTPESVNSPSPLTDEKHHTLSGMISKLSVRNMLKMLDCLRNAYKTAVEFDSRPGLKFLIQKVARTEVAVNLYKQAGASIVFYIHSLLQICANIPDLTTVKVKQLSCSVQQNLLNNCYLNAKHNSSIAKVLASPDLFLQLLKAICDELCQSYVDILSDETSSCVDSMAEQQVFFLIAQPDDITDIVGKRKKSQTEDPKPKPSGHSQDLMSAAVPLQEQICPSSEGSTEDEQDVESSDSDYPTKSKRELREEQDSKVYTIATDSLIKSLMTEYKRRKQANAMPKFVKISKKTKKSKERKPMEFVDKVERQIEEQRKTSYMKDSEARIKSWTELLCSVLGLFHQLPEDQFRTLLPTVFNCITQLVCHAADQRLRDSVGQIVYRLGIILELTNESSEYKEETDPQKQRLQ</sequence>
<feature type="compositionally biased region" description="Polar residues" evidence="3">
    <location>
        <begin position="1298"/>
        <end position="1314"/>
    </location>
</feature>
<protein>
    <recommendedName>
        <fullName evidence="4">SEC7 domain-containing protein</fullName>
    </recommendedName>
</protein>
<evidence type="ECO:0000313" key="6">
    <source>
        <dbReference type="Proteomes" id="UP000005408"/>
    </source>
</evidence>
<dbReference type="GO" id="GO:0005085">
    <property type="term" value="F:guanyl-nucleotide exchange factor activity"/>
    <property type="evidence" value="ECO:0007669"/>
    <property type="project" value="InterPro"/>
</dbReference>
<feature type="compositionally biased region" description="Basic and acidic residues" evidence="3">
    <location>
        <begin position="1932"/>
        <end position="1944"/>
    </location>
</feature>
<evidence type="ECO:0000256" key="3">
    <source>
        <dbReference type="SAM" id="MobiDB-lite"/>
    </source>
</evidence>
<dbReference type="InterPro" id="IPR032629">
    <property type="entry name" value="DCB_dom"/>
</dbReference>
<dbReference type="SUPFAM" id="SSF48371">
    <property type="entry name" value="ARM repeat"/>
    <property type="match status" value="1"/>
</dbReference>
<feature type="compositionally biased region" description="Polar residues" evidence="3">
    <location>
        <begin position="471"/>
        <end position="495"/>
    </location>
</feature>
<feature type="region of interest" description="Disordered" evidence="3">
    <location>
        <begin position="447"/>
        <end position="507"/>
    </location>
</feature>
<evidence type="ECO:0000256" key="2">
    <source>
        <dbReference type="ARBA" id="ARBA00023136"/>
    </source>
</evidence>
<feature type="compositionally biased region" description="Basic and acidic residues" evidence="3">
    <location>
        <begin position="1315"/>
        <end position="1326"/>
    </location>
</feature>
<feature type="region of interest" description="Disordered" evidence="3">
    <location>
        <begin position="1298"/>
        <end position="1372"/>
    </location>
</feature>
<dbReference type="InterPro" id="IPR046455">
    <property type="entry name" value="Sec7/BIG1-like_C"/>
</dbReference>
<dbReference type="GO" id="GO:0016020">
    <property type="term" value="C:membrane"/>
    <property type="evidence" value="ECO:0007669"/>
    <property type="project" value="UniProtKB-SubCell"/>
</dbReference>
<dbReference type="EnsemblMetazoa" id="G16759.1">
    <property type="protein sequence ID" value="G16759.1:cds"/>
    <property type="gene ID" value="G16759"/>
</dbReference>
<dbReference type="InterPro" id="IPR000904">
    <property type="entry name" value="Sec7_dom"/>
</dbReference>
<keyword evidence="2" id="KW-0472">Membrane</keyword>
<dbReference type="InterPro" id="IPR016024">
    <property type="entry name" value="ARM-type_fold"/>
</dbReference>
<comment type="subcellular location">
    <subcellularLocation>
        <location evidence="1">Membrane</location>
    </subcellularLocation>
</comment>
<dbReference type="SMART" id="SM00222">
    <property type="entry name" value="Sec7"/>
    <property type="match status" value="1"/>
</dbReference>
<evidence type="ECO:0000259" key="4">
    <source>
        <dbReference type="SMART" id="SM00222"/>
    </source>
</evidence>